<evidence type="ECO:0000313" key="3">
    <source>
        <dbReference type="Proteomes" id="UP000054893"/>
    </source>
</evidence>
<protein>
    <submittedName>
        <fullName evidence="2">N-acetyltransferase GCN5</fullName>
    </submittedName>
</protein>
<dbReference type="InterPro" id="IPR000182">
    <property type="entry name" value="GNAT_dom"/>
</dbReference>
<dbReference type="Gene3D" id="3.40.630.90">
    <property type="match status" value="1"/>
</dbReference>
<dbReference type="EMBL" id="FCOC02000019">
    <property type="protein sequence ID" value="SAL46012.1"/>
    <property type="molecule type" value="Genomic_DNA"/>
</dbReference>
<sequence length="288" mass="30914">MPHDPLIYRHFTHADIPAAHRLSVAVGWPHRLEDWSFVAQAGSGFVAIDGDAVVGTILNWKFGSASASLGMVIVAPDHQGLGIGRQLMLLVLDELGPRTTFLHATREGQPLYEKLGFAAMQNATDQHQGTAFRAPVMPLPPGERLRPIGASDTLRLVELASRASGLDRSMLLPTLLASADGIALDLDGELLGFALFRRFGRGYAIGPVVVMDSPGGVRARALISYWLALNEGTFVRIDVGTEHGLTGWLEGLGLAKVDTVTRMVRKGPAPTPVDPALRQIAIINQALQ</sequence>
<feature type="domain" description="N-acetyltransferase" evidence="1">
    <location>
        <begin position="6"/>
        <end position="142"/>
    </location>
</feature>
<accession>A0A158HNM7</accession>
<dbReference type="Proteomes" id="UP000054893">
    <property type="component" value="Unassembled WGS sequence"/>
</dbReference>
<evidence type="ECO:0000313" key="2">
    <source>
        <dbReference type="EMBL" id="SAL46012.1"/>
    </source>
</evidence>
<dbReference type="CDD" id="cd04301">
    <property type="entry name" value="NAT_SF"/>
    <property type="match status" value="1"/>
</dbReference>
<dbReference type="Pfam" id="PF13508">
    <property type="entry name" value="Acetyltransf_7"/>
    <property type="match status" value="1"/>
</dbReference>
<reference evidence="2 3" key="1">
    <citation type="submission" date="2016-01" db="EMBL/GenBank/DDBJ databases">
        <authorList>
            <person name="Oliw E.H."/>
        </authorList>
    </citation>
    <scope>NUCLEOTIDE SEQUENCE [LARGE SCALE GENOMIC DNA]</scope>
    <source>
        <strain evidence="2">LMG 22029</strain>
    </source>
</reference>
<evidence type="ECO:0000259" key="1">
    <source>
        <dbReference type="PROSITE" id="PS51186"/>
    </source>
</evidence>
<keyword evidence="2" id="KW-0808">Transferase</keyword>
<dbReference type="PROSITE" id="PS51186">
    <property type="entry name" value="GNAT"/>
    <property type="match status" value="1"/>
</dbReference>
<dbReference type="GO" id="GO:0016747">
    <property type="term" value="F:acyltransferase activity, transferring groups other than amino-acyl groups"/>
    <property type="evidence" value="ECO:0007669"/>
    <property type="project" value="InterPro"/>
</dbReference>
<dbReference type="PANTHER" id="PTHR47237">
    <property type="entry name" value="SLL0310 PROTEIN"/>
    <property type="match status" value="1"/>
</dbReference>
<proteinExistence type="predicted"/>
<dbReference type="InterPro" id="IPR052729">
    <property type="entry name" value="Acyl/Acetyltrans_Enzymes"/>
</dbReference>
<dbReference type="RefSeq" id="WP_082850612.1">
    <property type="nucleotide sequence ID" value="NZ_FCOC02000019.1"/>
</dbReference>
<dbReference type="Pfam" id="PF18014">
    <property type="entry name" value="Acetyltransf_18"/>
    <property type="match status" value="1"/>
</dbReference>
<dbReference type="Gene3D" id="3.40.630.30">
    <property type="match status" value="1"/>
</dbReference>
<dbReference type="InterPro" id="IPR041496">
    <property type="entry name" value="YitH/HolE_GNAT"/>
</dbReference>
<dbReference type="SUPFAM" id="SSF55729">
    <property type="entry name" value="Acyl-CoA N-acyltransferases (Nat)"/>
    <property type="match status" value="1"/>
</dbReference>
<dbReference type="OrthoDB" id="510731at2"/>
<dbReference type="InterPro" id="IPR016181">
    <property type="entry name" value="Acyl_CoA_acyltransferase"/>
</dbReference>
<dbReference type="AlphaFoldDB" id="A0A158HNM7"/>
<gene>
    <name evidence="2" type="ORF">AWB64_04853</name>
</gene>
<organism evidence="2 3">
    <name type="scientific">Caballeronia sordidicola</name>
    <name type="common">Burkholderia sordidicola</name>
    <dbReference type="NCBI Taxonomy" id="196367"/>
    <lineage>
        <taxon>Bacteria</taxon>
        <taxon>Pseudomonadati</taxon>
        <taxon>Pseudomonadota</taxon>
        <taxon>Betaproteobacteria</taxon>
        <taxon>Burkholderiales</taxon>
        <taxon>Burkholderiaceae</taxon>
        <taxon>Caballeronia</taxon>
    </lineage>
</organism>
<name>A0A158HNM7_CABSO</name>
<dbReference type="PANTHER" id="PTHR47237:SF2">
    <property type="entry name" value="BLL4206 PROTEIN"/>
    <property type="match status" value="1"/>
</dbReference>